<accession>A0A6J7F7X1</accession>
<feature type="transmembrane region" description="Helical" evidence="1">
    <location>
        <begin position="58"/>
        <end position="74"/>
    </location>
</feature>
<keyword evidence="1" id="KW-1133">Transmembrane helix</keyword>
<keyword evidence="1" id="KW-0472">Membrane</keyword>
<feature type="transmembrane region" description="Helical" evidence="1">
    <location>
        <begin position="30"/>
        <end position="51"/>
    </location>
</feature>
<keyword evidence="1" id="KW-0812">Transmembrane</keyword>
<dbReference type="EMBL" id="CAFBMB010000007">
    <property type="protein sequence ID" value="CAB4889080.1"/>
    <property type="molecule type" value="Genomic_DNA"/>
</dbReference>
<name>A0A6J7F7X1_9ZZZZ</name>
<dbReference type="AlphaFoldDB" id="A0A6J7F7X1"/>
<evidence type="ECO:0000256" key="1">
    <source>
        <dbReference type="SAM" id="Phobius"/>
    </source>
</evidence>
<protein>
    <submittedName>
        <fullName evidence="2">Unannotated protein</fullName>
    </submittedName>
</protein>
<sequence>MEMMFALIGALAIGLSVRYTMSGRDRTGPVMIPALATATGALVWAIGIWSGLASTDPWIWLLTFALSGIVAYLVNRRVTRVRTTTDDAVFGRIARH</sequence>
<organism evidence="2">
    <name type="scientific">freshwater metagenome</name>
    <dbReference type="NCBI Taxonomy" id="449393"/>
    <lineage>
        <taxon>unclassified sequences</taxon>
        <taxon>metagenomes</taxon>
        <taxon>ecological metagenomes</taxon>
    </lineage>
</organism>
<gene>
    <name evidence="2" type="ORF">UFOPK3516_00199</name>
</gene>
<proteinExistence type="predicted"/>
<reference evidence="2" key="1">
    <citation type="submission" date="2020-05" db="EMBL/GenBank/DDBJ databases">
        <authorList>
            <person name="Chiriac C."/>
            <person name="Salcher M."/>
            <person name="Ghai R."/>
            <person name="Kavagutti S V."/>
        </authorList>
    </citation>
    <scope>NUCLEOTIDE SEQUENCE</scope>
</reference>
<evidence type="ECO:0000313" key="2">
    <source>
        <dbReference type="EMBL" id="CAB4889080.1"/>
    </source>
</evidence>